<proteinExistence type="predicted"/>
<dbReference type="GO" id="GO:0006352">
    <property type="term" value="P:DNA-templated transcription initiation"/>
    <property type="evidence" value="ECO:0007669"/>
    <property type="project" value="InterPro"/>
</dbReference>
<dbReference type="GO" id="GO:0003700">
    <property type="term" value="F:DNA-binding transcription factor activity"/>
    <property type="evidence" value="ECO:0007669"/>
    <property type="project" value="InterPro"/>
</dbReference>
<organism evidence="2 3">
    <name type="scientific">Roseiconus nitratireducens</name>
    <dbReference type="NCBI Taxonomy" id="2605748"/>
    <lineage>
        <taxon>Bacteria</taxon>
        <taxon>Pseudomonadati</taxon>
        <taxon>Planctomycetota</taxon>
        <taxon>Planctomycetia</taxon>
        <taxon>Pirellulales</taxon>
        <taxon>Pirellulaceae</taxon>
        <taxon>Roseiconus</taxon>
    </lineage>
</organism>
<dbReference type="Pfam" id="PF04542">
    <property type="entry name" value="Sigma70_r2"/>
    <property type="match status" value="1"/>
</dbReference>
<feature type="domain" description="RNA polymerase sigma-70 region 2" evidence="1">
    <location>
        <begin position="43"/>
        <end position="109"/>
    </location>
</feature>
<dbReference type="EMBL" id="VWOX01000003">
    <property type="protein sequence ID" value="KAA5545496.1"/>
    <property type="molecule type" value="Genomic_DNA"/>
</dbReference>
<protein>
    <submittedName>
        <fullName evidence="2">Sigma-70 family RNA polymerase sigma factor</fullName>
    </submittedName>
</protein>
<comment type="caution">
    <text evidence="2">The sequence shown here is derived from an EMBL/GenBank/DDBJ whole genome shotgun (WGS) entry which is preliminary data.</text>
</comment>
<dbReference type="InterPro" id="IPR013325">
    <property type="entry name" value="RNA_pol_sigma_r2"/>
</dbReference>
<reference evidence="2 3" key="1">
    <citation type="submission" date="2019-08" db="EMBL/GenBank/DDBJ databases">
        <authorList>
            <person name="Dhanesh K."/>
            <person name="Kumar G."/>
            <person name="Sasikala C."/>
            <person name="Venkata Ramana C."/>
        </authorList>
    </citation>
    <scope>NUCLEOTIDE SEQUENCE [LARGE SCALE GENOMIC DNA]</scope>
    <source>
        <strain evidence="2 3">JC645</strain>
    </source>
</reference>
<dbReference type="InterPro" id="IPR007627">
    <property type="entry name" value="RNA_pol_sigma70_r2"/>
</dbReference>
<keyword evidence="3" id="KW-1185">Reference proteome</keyword>
<dbReference type="RefSeq" id="WP_150075765.1">
    <property type="nucleotide sequence ID" value="NZ_VWOX01000003.1"/>
</dbReference>
<evidence type="ECO:0000259" key="1">
    <source>
        <dbReference type="Pfam" id="PF04542"/>
    </source>
</evidence>
<dbReference type="Proteomes" id="UP000324479">
    <property type="component" value="Unassembled WGS sequence"/>
</dbReference>
<gene>
    <name evidence="2" type="ORF">FYK55_07575</name>
</gene>
<evidence type="ECO:0000313" key="2">
    <source>
        <dbReference type="EMBL" id="KAA5545496.1"/>
    </source>
</evidence>
<dbReference type="SUPFAM" id="SSF88946">
    <property type="entry name" value="Sigma2 domain of RNA polymerase sigma factors"/>
    <property type="match status" value="1"/>
</dbReference>
<sequence length="243" mass="28046">MKPDPPEVEASRLSQIQTHWSAIFESVSDDVGGPSKGHRDLLLRYAGPAYRYLLAVCRDPDIADDLAQEFAFKFVRGDFRRASPDRGRFRDYLKRSLTNLVNDHFRRQQTRPRTCAVELLQGREPSYSPPIDDTFDQEWRREVLSRTWLAMDAADANNGSCYSLVLKLRAQHPRLDSSQLATLTGERLNREVTAAWLRQTLKRARDRFGELMRTEVEKSLLSDSAEEVDRELRELGLKKYLSS</sequence>
<evidence type="ECO:0000313" key="3">
    <source>
        <dbReference type="Proteomes" id="UP000324479"/>
    </source>
</evidence>
<dbReference type="Gene3D" id="1.10.1740.10">
    <property type="match status" value="1"/>
</dbReference>
<dbReference type="AlphaFoldDB" id="A0A5M6DGG4"/>
<name>A0A5M6DGG4_9BACT</name>
<accession>A0A5M6DGG4</accession>